<dbReference type="RefSeq" id="WP_005215952.1">
    <property type="nucleotide sequence ID" value="NZ_KB291710.1"/>
</dbReference>
<protein>
    <submittedName>
        <fullName evidence="5">Peptidase, M16 family</fullName>
    </submittedName>
</protein>
<feature type="domain" description="Peptidase M16 C-terminal" evidence="4">
    <location>
        <begin position="162"/>
        <end position="321"/>
    </location>
</feature>
<evidence type="ECO:0000259" key="3">
    <source>
        <dbReference type="Pfam" id="PF00675"/>
    </source>
</evidence>
<dbReference type="HOGENOM" id="CLU_009902_3_2_9"/>
<dbReference type="EMBL" id="AMEZ01000125">
    <property type="protein sequence ID" value="EKY22509.1"/>
    <property type="molecule type" value="Genomic_DNA"/>
</dbReference>
<dbReference type="Pfam" id="PF05193">
    <property type="entry name" value="Peptidase_M16_C"/>
    <property type="match status" value="1"/>
</dbReference>
<name>L1Q3C8_9CLOT</name>
<dbReference type="Pfam" id="PF00675">
    <property type="entry name" value="Peptidase_M16"/>
    <property type="match status" value="1"/>
</dbReference>
<reference evidence="5 6" key="1">
    <citation type="submission" date="2012-05" db="EMBL/GenBank/DDBJ databases">
        <authorList>
            <person name="Weinstock G."/>
            <person name="Sodergren E."/>
            <person name="Lobos E.A."/>
            <person name="Fulton L."/>
            <person name="Fulton R."/>
            <person name="Courtney L."/>
            <person name="Fronick C."/>
            <person name="O'Laughlin M."/>
            <person name="Godfrey J."/>
            <person name="Wilson R.M."/>
            <person name="Miner T."/>
            <person name="Farmer C."/>
            <person name="Delehaunty K."/>
            <person name="Cordes M."/>
            <person name="Minx P."/>
            <person name="Tomlinson C."/>
            <person name="Chen J."/>
            <person name="Wollam A."/>
            <person name="Pepin K.H."/>
            <person name="Bhonagiri V."/>
            <person name="Zhang X."/>
            <person name="Suruliraj S."/>
            <person name="Warren W."/>
            <person name="Mitreva M."/>
            <person name="Mardis E.R."/>
            <person name="Wilson R.K."/>
        </authorList>
    </citation>
    <scope>NUCLEOTIDE SEQUENCE [LARGE SCALE GENOMIC DNA]</scope>
    <source>
        <strain evidence="5 6">DSM 1785</strain>
    </source>
</reference>
<dbReference type="STRING" id="545697.HMPREF0216_03232"/>
<evidence type="ECO:0000256" key="2">
    <source>
        <dbReference type="SAM" id="Coils"/>
    </source>
</evidence>
<dbReference type="InterPro" id="IPR011249">
    <property type="entry name" value="Metalloenz_LuxS/M16"/>
</dbReference>
<comment type="similarity">
    <text evidence="1">Belongs to the peptidase M16 family.</text>
</comment>
<evidence type="ECO:0000313" key="5">
    <source>
        <dbReference type="EMBL" id="EKY22509.1"/>
    </source>
</evidence>
<dbReference type="GO" id="GO:0046872">
    <property type="term" value="F:metal ion binding"/>
    <property type="evidence" value="ECO:0007669"/>
    <property type="project" value="InterPro"/>
</dbReference>
<organism evidence="5 6">
    <name type="scientific">Clostridium celatum DSM 1785</name>
    <dbReference type="NCBI Taxonomy" id="545697"/>
    <lineage>
        <taxon>Bacteria</taxon>
        <taxon>Bacillati</taxon>
        <taxon>Bacillota</taxon>
        <taxon>Clostridia</taxon>
        <taxon>Eubacteriales</taxon>
        <taxon>Clostridiaceae</taxon>
        <taxon>Clostridium</taxon>
    </lineage>
</organism>
<keyword evidence="2" id="KW-0175">Coiled coil</keyword>
<dbReference type="PANTHER" id="PTHR11851:SF49">
    <property type="entry name" value="MITOCHONDRIAL-PROCESSING PEPTIDASE SUBUNIT ALPHA"/>
    <property type="match status" value="1"/>
</dbReference>
<dbReference type="InterPro" id="IPR050361">
    <property type="entry name" value="MPP/UQCRC_Complex"/>
</dbReference>
<proteinExistence type="inferred from homology"/>
<sequence length="405" mass="47017">MKDYILDNGLKLIYKKSNSELSSIAISLDAGAARDGENLGVAHVTEHMVYKGTETRSEKKINEELSNIFGFQNAMTNYPYVVFYGTLLSEDLQKGLELFSDILLAPVFTEEGFKEEMEVIKQELKEWDEELEQYTEDKLYLNCMEGRRIKYPIIGTEKSLNNITIDDAIDFFNDYYCANNATITIISQLEFEEVRDLVEEYFIDWRSERLPEKDEIIINPKNGVFIDKKAEINTAKVQVIFPINKLNQWEIKALKVFNQYFGEGVNSVLFDTLRTKYGLVYDVLTRVANEEHIKVYKITYSTAHENVDKSIEIVKELVQNVDCFREKLQKKDIEALIKSFRLKRLFADEQSVRLAMKLATYDTMFGDGLLYIDETENLNKMPVDFIINTANKVFENMSIQVITNF</sequence>
<feature type="domain" description="Peptidase M16 N-terminal" evidence="3">
    <location>
        <begin position="15"/>
        <end position="156"/>
    </location>
</feature>
<keyword evidence="6" id="KW-1185">Reference proteome</keyword>
<dbReference type="SMR" id="L1Q3C8"/>
<dbReference type="AlphaFoldDB" id="L1Q3C8"/>
<gene>
    <name evidence="5" type="ORF">HMPREF0216_03232</name>
</gene>
<dbReference type="OrthoDB" id="9811314at2"/>
<dbReference type="InterPro" id="IPR007863">
    <property type="entry name" value="Peptidase_M16_C"/>
</dbReference>
<evidence type="ECO:0000256" key="1">
    <source>
        <dbReference type="ARBA" id="ARBA00007261"/>
    </source>
</evidence>
<dbReference type="PANTHER" id="PTHR11851">
    <property type="entry name" value="METALLOPROTEASE"/>
    <property type="match status" value="1"/>
</dbReference>
<comment type="caution">
    <text evidence="5">The sequence shown here is derived from an EMBL/GenBank/DDBJ whole genome shotgun (WGS) entry which is preliminary data.</text>
</comment>
<dbReference type="PATRIC" id="fig|545697.3.peg.3162"/>
<dbReference type="Proteomes" id="UP000010420">
    <property type="component" value="Unassembled WGS sequence"/>
</dbReference>
<dbReference type="SUPFAM" id="SSF63411">
    <property type="entry name" value="LuxS/MPP-like metallohydrolase"/>
    <property type="match status" value="2"/>
</dbReference>
<dbReference type="eggNOG" id="COG0612">
    <property type="taxonomic scope" value="Bacteria"/>
</dbReference>
<dbReference type="InterPro" id="IPR011765">
    <property type="entry name" value="Pept_M16_N"/>
</dbReference>
<feature type="coiled-coil region" evidence="2">
    <location>
        <begin position="110"/>
        <end position="137"/>
    </location>
</feature>
<dbReference type="Gene3D" id="3.30.830.10">
    <property type="entry name" value="Metalloenzyme, LuxS/M16 peptidase-like"/>
    <property type="match status" value="2"/>
</dbReference>
<evidence type="ECO:0000313" key="6">
    <source>
        <dbReference type="Proteomes" id="UP000010420"/>
    </source>
</evidence>
<accession>L1Q3C8</accession>
<evidence type="ECO:0000259" key="4">
    <source>
        <dbReference type="Pfam" id="PF05193"/>
    </source>
</evidence>